<feature type="compositionally biased region" description="Polar residues" evidence="1">
    <location>
        <begin position="363"/>
        <end position="376"/>
    </location>
</feature>
<keyword evidence="2" id="KW-0732">Signal</keyword>
<evidence type="ECO:0000256" key="1">
    <source>
        <dbReference type="SAM" id="MobiDB-lite"/>
    </source>
</evidence>
<accession>A0A8T8TFU0</accession>
<protein>
    <submittedName>
        <fullName evidence="3">Uncharacterized protein</fullName>
    </submittedName>
</protein>
<feature type="chain" id="PRO_5035857147" evidence="2">
    <location>
        <begin position="31"/>
        <end position="536"/>
    </location>
</feature>
<feature type="region of interest" description="Disordered" evidence="1">
    <location>
        <begin position="363"/>
        <end position="423"/>
    </location>
</feature>
<reference evidence="3" key="2">
    <citation type="journal article" date="2019" name="IMA Fungus">
        <title>Genome sequencing and comparison of five Tilletia species to identify candidate genes for the detection of regulated species infecting wheat.</title>
        <authorList>
            <person name="Nguyen H.D.T."/>
            <person name="Sultana T."/>
            <person name="Kesanakurti P."/>
            <person name="Hambleton S."/>
        </authorList>
    </citation>
    <scope>NUCLEOTIDE SEQUENCE</scope>
    <source>
        <strain evidence="3">DAOMC 238032</strain>
    </source>
</reference>
<feature type="region of interest" description="Disordered" evidence="1">
    <location>
        <begin position="45"/>
        <end position="148"/>
    </location>
</feature>
<comment type="caution">
    <text evidence="3">The sequence shown here is derived from an EMBL/GenBank/DDBJ whole genome shotgun (WGS) entry which is preliminary data.</text>
</comment>
<feature type="signal peptide" evidence="2">
    <location>
        <begin position="1"/>
        <end position="30"/>
    </location>
</feature>
<feature type="region of interest" description="Disordered" evidence="1">
    <location>
        <begin position="514"/>
        <end position="536"/>
    </location>
</feature>
<feature type="compositionally biased region" description="Low complexity" evidence="1">
    <location>
        <begin position="45"/>
        <end position="72"/>
    </location>
</feature>
<gene>
    <name evidence="3" type="ORF">A4X03_0g3857</name>
</gene>
<dbReference type="EMBL" id="LWDD02000477">
    <property type="protein sequence ID" value="KAE8260298.1"/>
    <property type="molecule type" value="Genomic_DNA"/>
</dbReference>
<dbReference type="Proteomes" id="UP000077671">
    <property type="component" value="Unassembled WGS sequence"/>
</dbReference>
<organism evidence="3 4">
    <name type="scientific">Tilletia caries</name>
    <name type="common">wheat bunt fungus</name>
    <dbReference type="NCBI Taxonomy" id="13290"/>
    <lineage>
        <taxon>Eukaryota</taxon>
        <taxon>Fungi</taxon>
        <taxon>Dikarya</taxon>
        <taxon>Basidiomycota</taxon>
        <taxon>Ustilaginomycotina</taxon>
        <taxon>Exobasidiomycetes</taxon>
        <taxon>Tilletiales</taxon>
        <taxon>Tilletiaceae</taxon>
        <taxon>Tilletia</taxon>
    </lineage>
</organism>
<evidence type="ECO:0000313" key="3">
    <source>
        <dbReference type="EMBL" id="KAE8260298.1"/>
    </source>
</evidence>
<evidence type="ECO:0000256" key="2">
    <source>
        <dbReference type="SAM" id="SignalP"/>
    </source>
</evidence>
<name>A0A8T8TFU0_9BASI</name>
<proteinExistence type="predicted"/>
<feature type="compositionally biased region" description="Low complexity" evidence="1">
    <location>
        <begin position="377"/>
        <end position="399"/>
    </location>
</feature>
<reference evidence="3" key="1">
    <citation type="submission" date="2016-04" db="EMBL/GenBank/DDBJ databases">
        <authorList>
            <person name="Nguyen H.D."/>
            <person name="Kesanakurti P."/>
            <person name="Cullis J."/>
            <person name="Levesque C.A."/>
            <person name="Hambleton S."/>
        </authorList>
    </citation>
    <scope>NUCLEOTIDE SEQUENCE</scope>
    <source>
        <strain evidence="3">DAOMC 238032</strain>
    </source>
</reference>
<dbReference type="AlphaFoldDB" id="A0A8T8TFU0"/>
<sequence>MLQRIGNAHFATYFLHNLVALLLQYQTSQRKSQLEQQSAIAQSQVQILSSTQQQQQNTSRTESTPEPSTSTPAQQHQEPYFDPKILGLSEVFPDPSSSSQNQQQHASHNIDDDDEEEQRNEDNSQDQQQERDQPVSDESNIPIDQTAFPALATTRTTLLRTSSILRSGSLSIRRVAGSSPSTSTSEQTRWTGLTALKTSSSASWKLAPAPQNVGVGSAVWWGGLSAREDGEGAGARDAWVGYGLPEVQPRFRRNAMAYFADEETSTLSAQSIPSTTPAAGTGPHVFLRRPGRRLRLRLISPDGIEHVGDSDARGKRLGEELMEGGKSAGIANVLREAQEELLDEELWSNLLAQVQNTSAIVIRSSSSQPSLTKPPQSSAGGTSTVLSTTTTTTPVSTPAPQLPPPDALVVGVEDEKADGKNRKRKRRRFGALDAVAALSEAEKIEVRLGGGWKLVLEMGRKELSASIPSDRQEGSEPTSPSSALPRILVAYLRLSLLRSIRLRLRARDASSAAAVAATSSTTASATATASSNSKTS</sequence>
<evidence type="ECO:0000313" key="4">
    <source>
        <dbReference type="Proteomes" id="UP000077671"/>
    </source>
</evidence>